<dbReference type="GeneID" id="112046805"/>
<evidence type="ECO:0000313" key="3">
    <source>
        <dbReference type="RefSeq" id="XP_052746552.1"/>
    </source>
</evidence>
<evidence type="ECO:0000256" key="1">
    <source>
        <dbReference type="SAM" id="MobiDB-lite"/>
    </source>
</evidence>
<proteinExistence type="predicted"/>
<keyword evidence="2" id="KW-1185">Reference proteome</keyword>
<dbReference type="Proteomes" id="UP001652582">
    <property type="component" value="Chromosome Z"/>
</dbReference>
<reference evidence="3" key="1">
    <citation type="submission" date="2025-08" db="UniProtKB">
        <authorList>
            <consortium name="RefSeq"/>
        </authorList>
    </citation>
    <scope>IDENTIFICATION</scope>
</reference>
<gene>
    <name evidence="3" type="primary">LOC112046805</name>
</gene>
<dbReference type="RefSeq" id="XP_052746552.1">
    <property type="nucleotide sequence ID" value="XM_052890592.1"/>
</dbReference>
<organism evidence="2 3">
    <name type="scientific">Bicyclus anynana</name>
    <name type="common">Squinting bush brown butterfly</name>
    <dbReference type="NCBI Taxonomy" id="110368"/>
    <lineage>
        <taxon>Eukaryota</taxon>
        <taxon>Metazoa</taxon>
        <taxon>Ecdysozoa</taxon>
        <taxon>Arthropoda</taxon>
        <taxon>Hexapoda</taxon>
        <taxon>Insecta</taxon>
        <taxon>Pterygota</taxon>
        <taxon>Neoptera</taxon>
        <taxon>Endopterygota</taxon>
        <taxon>Lepidoptera</taxon>
        <taxon>Glossata</taxon>
        <taxon>Ditrysia</taxon>
        <taxon>Papilionoidea</taxon>
        <taxon>Nymphalidae</taxon>
        <taxon>Satyrinae</taxon>
        <taxon>Satyrini</taxon>
        <taxon>Mycalesina</taxon>
        <taxon>Bicyclus</taxon>
    </lineage>
</organism>
<accession>A0ABM3M679</accession>
<protein>
    <submittedName>
        <fullName evidence="3">Uncharacterized protein LOC112046805</fullName>
    </submittedName>
</protein>
<name>A0ABM3M679_BICAN</name>
<sequence>MQCAKLRLLERSKSKTKIPIEKSGRFCQKRLVNPDHDEDARWTDVSERFYCNNMENNDLNQTHESGMTLQSREDICLSVQNIQFQGSIEQRRRPRTSFKYKTLPDGQKHRMFVKEMVDEFESEEANRYSELSDYFDDYSKYFSNNDNSRPSSGKSSIVLYCLNNKTKENKATQVDLRSTEPRRKHKLDLKIKKVNKRIDKLELLGDSKNNIEDKKDDNIDDTKITFHKNGKRKSLTISRTESPATVQVIRVDVVCNYSTSSTMSDYEENRSPSGSNDTKETDQETKTTNLKKSRFVNKYMLTNTVKTLDQNVSGGKVTLMCKTFKLTNRSKFVTDNNTKAVK</sequence>
<feature type="region of interest" description="Disordered" evidence="1">
    <location>
        <begin position="262"/>
        <end position="289"/>
    </location>
</feature>
<evidence type="ECO:0000313" key="2">
    <source>
        <dbReference type="Proteomes" id="UP001652582"/>
    </source>
</evidence>